<dbReference type="Proteomes" id="UP000774750">
    <property type="component" value="Unassembled WGS sequence"/>
</dbReference>
<evidence type="ECO:0000313" key="1">
    <source>
        <dbReference type="EMBL" id="MBM6920827.1"/>
    </source>
</evidence>
<reference evidence="1" key="2">
    <citation type="journal article" date="2021" name="Sci. Rep.">
        <title>The distribution of antibiotic resistance genes in chicken gut microbiota commensals.</title>
        <authorList>
            <person name="Juricova H."/>
            <person name="Matiasovicova J."/>
            <person name="Kubasova T."/>
            <person name="Cejkova D."/>
            <person name="Rychlik I."/>
        </authorList>
    </citation>
    <scope>NUCLEOTIDE SEQUENCE</scope>
    <source>
        <strain evidence="1">An559</strain>
    </source>
</reference>
<evidence type="ECO:0000313" key="2">
    <source>
        <dbReference type="Proteomes" id="UP000774750"/>
    </source>
</evidence>
<sequence>MPVPCENEVRRYLARWDTLENYRLQEDALNKLFFELCPENNDIVSVLLKCSTLNDFYSTNIFSIYPVAKHILSLDIDERLKAGDVTLVRDIQFIEISGKQRNFYSFATKYCSHHNPVDYPIYDSYVDAVLRYFQKTDGFMEFSQTDLKDYAGFKSILEGFQKQYKLEPFSLKQIDQYIWQLGKEFFPKKY</sequence>
<dbReference type="EMBL" id="JACJKY010000008">
    <property type="protein sequence ID" value="MBM6920827.1"/>
    <property type="molecule type" value="Genomic_DNA"/>
</dbReference>
<reference evidence="1" key="1">
    <citation type="submission" date="2020-08" db="EMBL/GenBank/DDBJ databases">
        <authorList>
            <person name="Cejkova D."/>
            <person name="Kubasova T."/>
            <person name="Jahodarova E."/>
            <person name="Rychlik I."/>
        </authorList>
    </citation>
    <scope>NUCLEOTIDE SEQUENCE</scope>
    <source>
        <strain evidence="1">An559</strain>
    </source>
</reference>
<keyword evidence="2" id="KW-1185">Reference proteome</keyword>
<gene>
    <name evidence="1" type="ORF">H6A12_06645</name>
</gene>
<name>A0A938X7D5_9FIRM</name>
<protein>
    <submittedName>
        <fullName evidence="1">Uncharacterized protein</fullName>
    </submittedName>
</protein>
<organism evidence="1 2">
    <name type="scientific">Merdimmobilis hominis</name>
    <dbReference type="NCBI Taxonomy" id="2897707"/>
    <lineage>
        <taxon>Bacteria</taxon>
        <taxon>Bacillati</taxon>
        <taxon>Bacillota</taxon>
        <taxon>Clostridia</taxon>
        <taxon>Eubacteriales</taxon>
        <taxon>Oscillospiraceae</taxon>
        <taxon>Merdimmobilis</taxon>
    </lineage>
</organism>
<proteinExistence type="predicted"/>
<accession>A0A938X7D5</accession>
<comment type="caution">
    <text evidence="1">The sequence shown here is derived from an EMBL/GenBank/DDBJ whole genome shotgun (WGS) entry which is preliminary data.</text>
</comment>
<dbReference type="AlphaFoldDB" id="A0A938X7D5"/>